<keyword evidence="4 5" id="KW-0539">Nucleus</keyword>
<feature type="region of interest" description="Disordered" evidence="7">
    <location>
        <begin position="68"/>
        <end position="88"/>
    </location>
</feature>
<proteinExistence type="predicted"/>
<keyword evidence="12" id="KW-1185">Reference proteome</keyword>
<dbReference type="GO" id="GO:0005634">
    <property type="term" value="C:nucleus"/>
    <property type="evidence" value="ECO:0007669"/>
    <property type="project" value="UniProtKB-SubCell"/>
</dbReference>
<dbReference type="Proteomes" id="UP000694395">
    <property type="component" value="Chromosome 11"/>
</dbReference>
<evidence type="ECO:0000256" key="2">
    <source>
        <dbReference type="ARBA" id="ARBA00023125"/>
    </source>
</evidence>
<dbReference type="Ensembl" id="ENSOMYT00000104753.2">
    <property type="protein sequence ID" value="ENSOMYP00000096417.1"/>
    <property type="gene ID" value="ENSOMYG00000043894.2"/>
</dbReference>
<dbReference type="InterPro" id="IPR050394">
    <property type="entry name" value="Homeobox_NK-like"/>
</dbReference>
<evidence type="ECO:0000256" key="3">
    <source>
        <dbReference type="ARBA" id="ARBA00023155"/>
    </source>
</evidence>
<keyword evidence="3 5" id="KW-0371">Homeobox</keyword>
<dbReference type="PaxDb" id="8022-A0A060VNJ4"/>
<dbReference type="InterPro" id="IPR017970">
    <property type="entry name" value="Homeobox_CS"/>
</dbReference>
<dbReference type="Pfam" id="PF00046">
    <property type="entry name" value="Homeodomain"/>
    <property type="match status" value="1"/>
</dbReference>
<name>A0A060VNJ4_ONCMY</name>
<dbReference type="STRING" id="8022.A0A060VNJ4"/>
<reference evidence="9" key="2">
    <citation type="submission" date="2014-03" db="EMBL/GenBank/DDBJ databases">
        <authorList>
            <person name="Genoscope - CEA"/>
        </authorList>
    </citation>
    <scope>NUCLEOTIDE SEQUENCE</scope>
</reference>
<dbReference type="PANTHER" id="PTHR24340:SF38">
    <property type="entry name" value="HOMEOBOX PROTEIN NKX-3.1"/>
    <property type="match status" value="1"/>
</dbReference>
<keyword evidence="2 5" id="KW-0238">DNA-binding</keyword>
<dbReference type="SUPFAM" id="SSF46689">
    <property type="entry name" value="Homeodomain-like"/>
    <property type="match status" value="1"/>
</dbReference>
<dbReference type="InterPro" id="IPR001356">
    <property type="entry name" value="HD"/>
</dbReference>
<gene>
    <name evidence="10" type="primary">nkx3-1</name>
    <name evidence="9" type="ORF">GSONMT00079000001</name>
</gene>
<dbReference type="OrthoDB" id="6159439at2759"/>
<dbReference type="GO" id="GO:0000978">
    <property type="term" value="F:RNA polymerase II cis-regulatory region sequence-specific DNA binding"/>
    <property type="evidence" value="ECO:0007669"/>
    <property type="project" value="TreeGrafter"/>
</dbReference>
<feature type="domain" description="Homeobox" evidence="8">
    <location>
        <begin position="88"/>
        <end position="148"/>
    </location>
</feature>
<evidence type="ECO:0000259" key="8">
    <source>
        <dbReference type="PROSITE" id="PS50071"/>
    </source>
</evidence>
<reference evidence="10 12" key="3">
    <citation type="submission" date="2020-07" db="EMBL/GenBank/DDBJ databases">
        <title>A long reads based de novo assembly of the rainbow trout Arlee double haploid line genome.</title>
        <authorList>
            <person name="Gao G."/>
            <person name="Palti Y."/>
        </authorList>
    </citation>
    <scope>NUCLEOTIDE SEQUENCE [LARGE SCALE GENOMIC DNA]</scope>
</reference>
<dbReference type="PROSITE" id="PS00027">
    <property type="entry name" value="HOMEOBOX_1"/>
    <property type="match status" value="1"/>
</dbReference>
<comment type="subcellular location">
    <subcellularLocation>
        <location evidence="1 5 6">Nucleus</location>
    </subcellularLocation>
</comment>
<dbReference type="PANTHER" id="PTHR24340">
    <property type="entry name" value="HOMEOBOX PROTEIN NKX"/>
    <property type="match status" value="1"/>
</dbReference>
<dbReference type="Gene3D" id="1.10.10.60">
    <property type="entry name" value="Homeodomain-like"/>
    <property type="match status" value="1"/>
</dbReference>
<evidence type="ECO:0000256" key="5">
    <source>
        <dbReference type="PROSITE-ProRule" id="PRU00108"/>
    </source>
</evidence>
<protein>
    <recommendedName>
        <fullName evidence="8">Homeobox domain-containing protein</fullName>
    </recommendedName>
</protein>
<dbReference type="CTD" id="4824"/>
<dbReference type="EMBL" id="FR904262">
    <property type="protein sequence ID" value="CDQ56407.1"/>
    <property type="molecule type" value="Genomic_DNA"/>
</dbReference>
<dbReference type="GO" id="GO:0000981">
    <property type="term" value="F:DNA-binding transcription factor activity, RNA polymerase II-specific"/>
    <property type="evidence" value="ECO:0007669"/>
    <property type="project" value="InterPro"/>
</dbReference>
<evidence type="ECO:0000313" key="9">
    <source>
        <dbReference type="EMBL" id="CDQ56407.1"/>
    </source>
</evidence>
<feature type="DNA-binding region" description="Homeobox" evidence="5">
    <location>
        <begin position="90"/>
        <end position="149"/>
    </location>
</feature>
<evidence type="ECO:0000256" key="7">
    <source>
        <dbReference type="SAM" id="MobiDB-lite"/>
    </source>
</evidence>
<evidence type="ECO:0000256" key="1">
    <source>
        <dbReference type="ARBA" id="ARBA00004123"/>
    </source>
</evidence>
<reference evidence="10" key="4">
    <citation type="submission" date="2025-05" db="UniProtKB">
        <authorList>
            <consortium name="Ensembl"/>
        </authorList>
    </citation>
    <scope>IDENTIFICATION</scope>
</reference>
<dbReference type="PROSITE" id="PS50071">
    <property type="entry name" value="HOMEOBOX_2"/>
    <property type="match status" value="1"/>
</dbReference>
<reference evidence="9" key="1">
    <citation type="journal article" date="2014" name="Nat. Commun.">
        <title>The rainbow trout genome provides novel insights into evolution after whole-genome duplication in vertebrates.</title>
        <authorList>
            <person name="Berthelot C."/>
            <person name="Brunet F."/>
            <person name="Chalopin D."/>
            <person name="Juanchich A."/>
            <person name="Bernard M."/>
            <person name="Noel B."/>
            <person name="Bento P."/>
            <person name="Da Silva C."/>
            <person name="Labadie K."/>
            <person name="Alberti A."/>
            <person name="Aury J.M."/>
            <person name="Louis A."/>
            <person name="Dehais P."/>
            <person name="Bardou P."/>
            <person name="Montfort J."/>
            <person name="Klopp C."/>
            <person name="Cabau C."/>
            <person name="Gaspin C."/>
            <person name="Thorgaard G.H."/>
            <person name="Boussaha M."/>
            <person name="Quillet E."/>
            <person name="Guyomard R."/>
            <person name="Galiana D."/>
            <person name="Bobe J."/>
            <person name="Volff J.N."/>
            <person name="Genet C."/>
            <person name="Wincker P."/>
            <person name="Jaillon O."/>
            <person name="Roest Crollius H."/>
            <person name="Guiguen Y."/>
        </authorList>
    </citation>
    <scope>NUCLEOTIDE SEQUENCE [LARGE SCALE GENOMIC DNA]</scope>
</reference>
<dbReference type="CDD" id="cd00086">
    <property type="entry name" value="homeodomain"/>
    <property type="match status" value="1"/>
</dbReference>
<dbReference type="InterPro" id="IPR020479">
    <property type="entry name" value="HD_metazoa"/>
</dbReference>
<accession>A0A060VNJ4</accession>
<dbReference type="PRINTS" id="PR00024">
    <property type="entry name" value="HOMEOBOX"/>
</dbReference>
<dbReference type="GeneID" id="110536005"/>
<dbReference type="AlphaFoldDB" id="A0A060VNJ4"/>
<dbReference type="Proteomes" id="UP000193380">
    <property type="component" value="Unassembled WGS sequence"/>
</dbReference>
<evidence type="ECO:0000313" key="12">
    <source>
        <dbReference type="Proteomes" id="UP000694395"/>
    </source>
</evidence>
<sequence length="202" mass="23462">MSETVKPLTSFFIEDILSIKEKTRLNVRCSSSHKSKEGCAQWNNQQHDQVSQSAELCAKHTAFGARKDSIASSSSSTPDAMKSFTSAGKQKRSRAAFSHLQVLELESKFNHQKYLSAPERANLANTLRLTETQIKIWFQNRRYKTKRKQQATEYCKDLFQKSEGLNTEDDLVRASLLTTLYKTYQFRPYVYDFNRTWRPTLW</sequence>
<evidence type="ECO:0000313" key="11">
    <source>
        <dbReference type="Proteomes" id="UP000193380"/>
    </source>
</evidence>
<evidence type="ECO:0000256" key="4">
    <source>
        <dbReference type="ARBA" id="ARBA00023242"/>
    </source>
</evidence>
<dbReference type="GeneTree" id="ENSGT00940000165452"/>
<organism evidence="9 11">
    <name type="scientific">Oncorhynchus mykiss</name>
    <name type="common">Rainbow trout</name>
    <name type="synonym">Salmo gairdneri</name>
    <dbReference type="NCBI Taxonomy" id="8022"/>
    <lineage>
        <taxon>Eukaryota</taxon>
        <taxon>Metazoa</taxon>
        <taxon>Chordata</taxon>
        <taxon>Craniata</taxon>
        <taxon>Vertebrata</taxon>
        <taxon>Euteleostomi</taxon>
        <taxon>Actinopterygii</taxon>
        <taxon>Neopterygii</taxon>
        <taxon>Teleostei</taxon>
        <taxon>Protacanthopterygii</taxon>
        <taxon>Salmoniformes</taxon>
        <taxon>Salmonidae</taxon>
        <taxon>Salmoninae</taxon>
        <taxon>Oncorhynchus</taxon>
    </lineage>
</organism>
<evidence type="ECO:0000313" key="10">
    <source>
        <dbReference type="Ensembl" id="ENSOMYP00000096417.1"/>
    </source>
</evidence>
<dbReference type="GO" id="GO:0030154">
    <property type="term" value="P:cell differentiation"/>
    <property type="evidence" value="ECO:0007669"/>
    <property type="project" value="TreeGrafter"/>
</dbReference>
<dbReference type="SMART" id="SM00389">
    <property type="entry name" value="HOX"/>
    <property type="match status" value="1"/>
</dbReference>
<dbReference type="InterPro" id="IPR009057">
    <property type="entry name" value="Homeodomain-like_sf"/>
</dbReference>
<evidence type="ECO:0000256" key="6">
    <source>
        <dbReference type="RuleBase" id="RU000682"/>
    </source>
</evidence>
<dbReference type="KEGG" id="omy:110536005"/>
<dbReference type="RefSeq" id="XP_021477143.1">
    <property type="nucleotide sequence ID" value="XM_021621468.2"/>
</dbReference>